<dbReference type="SUPFAM" id="SSF49899">
    <property type="entry name" value="Concanavalin A-like lectins/glucanases"/>
    <property type="match status" value="1"/>
</dbReference>
<feature type="compositionally biased region" description="Basic and acidic residues" evidence="1">
    <location>
        <begin position="1"/>
        <end position="13"/>
    </location>
</feature>
<comment type="caution">
    <text evidence="3">The sequence shown here is derived from an EMBL/GenBank/DDBJ whole genome shotgun (WGS) entry which is preliminary data.</text>
</comment>
<dbReference type="InterPro" id="IPR043136">
    <property type="entry name" value="B30.2/SPRY_sf"/>
</dbReference>
<feature type="domain" description="SPRY" evidence="2">
    <location>
        <begin position="156"/>
        <end position="356"/>
    </location>
</feature>
<feature type="region of interest" description="Disordered" evidence="1">
    <location>
        <begin position="240"/>
        <end position="262"/>
    </location>
</feature>
<name>A0A226E665_FOLCA</name>
<evidence type="ECO:0000256" key="1">
    <source>
        <dbReference type="SAM" id="MobiDB-lite"/>
    </source>
</evidence>
<proteinExistence type="predicted"/>
<evidence type="ECO:0000313" key="4">
    <source>
        <dbReference type="Proteomes" id="UP000198287"/>
    </source>
</evidence>
<dbReference type="OrthoDB" id="25503at2759"/>
<dbReference type="InterPro" id="IPR013320">
    <property type="entry name" value="ConA-like_dom_sf"/>
</dbReference>
<organism evidence="3 4">
    <name type="scientific">Folsomia candida</name>
    <name type="common">Springtail</name>
    <dbReference type="NCBI Taxonomy" id="158441"/>
    <lineage>
        <taxon>Eukaryota</taxon>
        <taxon>Metazoa</taxon>
        <taxon>Ecdysozoa</taxon>
        <taxon>Arthropoda</taxon>
        <taxon>Hexapoda</taxon>
        <taxon>Collembola</taxon>
        <taxon>Entomobryomorpha</taxon>
        <taxon>Isotomoidea</taxon>
        <taxon>Isotomidae</taxon>
        <taxon>Proisotominae</taxon>
        <taxon>Folsomia</taxon>
    </lineage>
</organism>
<dbReference type="STRING" id="158441.A0A226E665"/>
<dbReference type="EMBL" id="LNIX01000006">
    <property type="protein sequence ID" value="OXA52437.1"/>
    <property type="molecule type" value="Genomic_DNA"/>
</dbReference>
<protein>
    <submittedName>
        <fullName evidence="3">SPRY domain-containing protein 3</fullName>
    </submittedName>
</protein>
<feature type="region of interest" description="Disordered" evidence="1">
    <location>
        <begin position="56"/>
        <end position="104"/>
    </location>
</feature>
<dbReference type="Pfam" id="PF00622">
    <property type="entry name" value="SPRY"/>
    <property type="match status" value="1"/>
</dbReference>
<dbReference type="SMART" id="SM00449">
    <property type="entry name" value="SPRY"/>
    <property type="match status" value="1"/>
</dbReference>
<dbReference type="Proteomes" id="UP000198287">
    <property type="component" value="Unassembled WGS sequence"/>
</dbReference>
<feature type="region of interest" description="Disordered" evidence="1">
    <location>
        <begin position="1"/>
        <end position="39"/>
    </location>
</feature>
<feature type="compositionally biased region" description="Low complexity" evidence="1">
    <location>
        <begin position="78"/>
        <end position="88"/>
    </location>
</feature>
<dbReference type="InterPro" id="IPR003877">
    <property type="entry name" value="SPRY_dom"/>
</dbReference>
<sequence length="357" mass="39164">MAKNAEEASRSGDSHQSFLQEGGQGASSSTSSEETGRGEYLIDDDVLVFANTAVLDGPLSNSTTSSSEVDDHDDHQDQSSTNFQHPSSSSPPLPPGSPSCSSSDVVPMTIDTCEDLWTRLHDIQINGCILEYVGRGKSIYDNGLAQSCTPLTPMNHYYEVTIIHPGESCYIAIGLARKDYPSHKHPGWNRGSIAYHADDGKIFIGTDYILGGIGTPFGPKCHSNDVLGCGIVFPSHLHNSRPNLAKDQPEEVTEEESASSEWPWEKNAIAKSSFPRSESPSGGYMDNILEASSESEDDIWWNNKNQVYEDKVQVFFMRNCKLLGMKEIRIPKGGFYPTIGMMSRNEKLMIDMNPLTG</sequence>
<keyword evidence="4" id="KW-1185">Reference proteome</keyword>
<dbReference type="InterPro" id="IPR050618">
    <property type="entry name" value="Ubq-SigPath_Reg"/>
</dbReference>
<dbReference type="AlphaFoldDB" id="A0A226E665"/>
<evidence type="ECO:0000259" key="2">
    <source>
        <dbReference type="SMART" id="SM00449"/>
    </source>
</evidence>
<accession>A0A226E665</accession>
<gene>
    <name evidence="3" type="ORF">Fcan01_12485</name>
</gene>
<dbReference type="Gene3D" id="2.60.120.920">
    <property type="match status" value="1"/>
</dbReference>
<dbReference type="PANTHER" id="PTHR12864">
    <property type="entry name" value="RAN BINDING PROTEIN 9-RELATED"/>
    <property type="match status" value="1"/>
</dbReference>
<reference evidence="3 4" key="1">
    <citation type="submission" date="2015-12" db="EMBL/GenBank/DDBJ databases">
        <title>The genome of Folsomia candida.</title>
        <authorList>
            <person name="Faddeeva A."/>
            <person name="Derks M.F."/>
            <person name="Anvar Y."/>
            <person name="Smit S."/>
            <person name="Van Straalen N."/>
            <person name="Roelofs D."/>
        </authorList>
    </citation>
    <scope>NUCLEOTIDE SEQUENCE [LARGE SCALE GENOMIC DNA]</scope>
    <source>
        <strain evidence="3 4">VU population</strain>
        <tissue evidence="3">Whole body</tissue>
    </source>
</reference>
<evidence type="ECO:0000313" key="3">
    <source>
        <dbReference type="EMBL" id="OXA52437.1"/>
    </source>
</evidence>